<protein>
    <submittedName>
        <fullName evidence="7">Permease of the drug/metabolite transporter (DMT) superfamily</fullName>
    </submittedName>
</protein>
<evidence type="ECO:0000256" key="5">
    <source>
        <dbReference type="ARBA" id="ARBA00023136"/>
    </source>
</evidence>
<name>A0A379WJW0_SALET</name>
<dbReference type="AlphaFoldDB" id="A0A379WJW0"/>
<organism evidence="7 8">
    <name type="scientific">Salmonella enterica I</name>
    <dbReference type="NCBI Taxonomy" id="59201"/>
    <lineage>
        <taxon>Bacteria</taxon>
        <taxon>Pseudomonadati</taxon>
        <taxon>Pseudomonadota</taxon>
        <taxon>Gammaproteobacteria</taxon>
        <taxon>Enterobacterales</taxon>
        <taxon>Enterobacteriaceae</taxon>
        <taxon>Salmonella</taxon>
    </lineage>
</organism>
<keyword evidence="4 6" id="KW-1133">Transmembrane helix</keyword>
<dbReference type="SUPFAM" id="SSF103481">
    <property type="entry name" value="Multidrug resistance efflux transporter EmrE"/>
    <property type="match status" value="1"/>
</dbReference>
<dbReference type="EMBL" id="UGXT01000002">
    <property type="protein sequence ID" value="SUH33971.1"/>
    <property type="molecule type" value="Genomic_DNA"/>
</dbReference>
<gene>
    <name evidence="7" type="primary">yicL_1</name>
    <name evidence="7" type="ORF">NCTC8261_00139</name>
</gene>
<proteinExistence type="predicted"/>
<sequence length="95" mass="10717">MIRYVADVQPVFERRATDWWPQSQHLSCAEPLSSALLSLLLLGISFTLPDWLGTLLILSSVILISLDSRRRARPLNALIITMTGRKREKFNGALP</sequence>
<keyword evidence="2" id="KW-1003">Cell membrane</keyword>
<accession>A0A379WJW0</accession>
<evidence type="ECO:0000256" key="1">
    <source>
        <dbReference type="ARBA" id="ARBA00004651"/>
    </source>
</evidence>
<dbReference type="InterPro" id="IPR037185">
    <property type="entry name" value="EmrE-like"/>
</dbReference>
<feature type="transmembrane region" description="Helical" evidence="6">
    <location>
        <begin position="39"/>
        <end position="66"/>
    </location>
</feature>
<evidence type="ECO:0000256" key="3">
    <source>
        <dbReference type="ARBA" id="ARBA00022692"/>
    </source>
</evidence>
<evidence type="ECO:0000313" key="8">
    <source>
        <dbReference type="Proteomes" id="UP000254712"/>
    </source>
</evidence>
<evidence type="ECO:0000313" key="7">
    <source>
        <dbReference type="EMBL" id="SUH33971.1"/>
    </source>
</evidence>
<evidence type="ECO:0000256" key="2">
    <source>
        <dbReference type="ARBA" id="ARBA00022475"/>
    </source>
</evidence>
<dbReference type="Proteomes" id="UP000254712">
    <property type="component" value="Unassembled WGS sequence"/>
</dbReference>
<keyword evidence="3 6" id="KW-0812">Transmembrane</keyword>
<evidence type="ECO:0000256" key="6">
    <source>
        <dbReference type="SAM" id="Phobius"/>
    </source>
</evidence>
<evidence type="ECO:0000256" key="4">
    <source>
        <dbReference type="ARBA" id="ARBA00022989"/>
    </source>
</evidence>
<comment type="subcellular location">
    <subcellularLocation>
        <location evidence="1">Cell membrane</location>
        <topology evidence="1">Multi-pass membrane protein</topology>
    </subcellularLocation>
</comment>
<reference evidence="7 8" key="1">
    <citation type="submission" date="2018-06" db="EMBL/GenBank/DDBJ databases">
        <authorList>
            <consortium name="Pathogen Informatics"/>
            <person name="Doyle S."/>
        </authorList>
    </citation>
    <scope>NUCLEOTIDE SEQUENCE [LARGE SCALE GENOMIC DNA]</scope>
    <source>
        <strain evidence="7 8">NCTC8261</strain>
    </source>
</reference>
<keyword evidence="5 6" id="KW-0472">Membrane</keyword>